<dbReference type="InterPro" id="IPR013324">
    <property type="entry name" value="RNA_pol_sigma_r3/r4-like"/>
</dbReference>
<dbReference type="PANTHER" id="PTHR43133:SF8">
    <property type="entry name" value="RNA POLYMERASE SIGMA FACTOR HI_1459-RELATED"/>
    <property type="match status" value="1"/>
</dbReference>
<dbReference type="Proteomes" id="UP000320176">
    <property type="component" value="Unassembled WGS sequence"/>
</dbReference>
<dbReference type="Gene3D" id="1.10.1740.10">
    <property type="match status" value="1"/>
</dbReference>
<keyword evidence="4" id="KW-0238">DNA-binding</keyword>
<evidence type="ECO:0000256" key="1">
    <source>
        <dbReference type="ARBA" id="ARBA00010641"/>
    </source>
</evidence>
<evidence type="ECO:0000259" key="7">
    <source>
        <dbReference type="Pfam" id="PF04542"/>
    </source>
</evidence>
<dbReference type="GO" id="GO:0003677">
    <property type="term" value="F:DNA binding"/>
    <property type="evidence" value="ECO:0007669"/>
    <property type="project" value="UniProtKB-KW"/>
</dbReference>
<dbReference type="SUPFAM" id="SSF88946">
    <property type="entry name" value="Sigma2 domain of RNA polymerase sigma factors"/>
    <property type="match status" value="1"/>
</dbReference>
<dbReference type="InterPro" id="IPR036388">
    <property type="entry name" value="WH-like_DNA-bd_sf"/>
</dbReference>
<protein>
    <submittedName>
        <fullName evidence="8">ECF RNA polymerase sigma factor SigE</fullName>
    </submittedName>
</protein>
<dbReference type="PANTHER" id="PTHR43133">
    <property type="entry name" value="RNA POLYMERASE ECF-TYPE SIGMA FACTO"/>
    <property type="match status" value="1"/>
</dbReference>
<dbReference type="GO" id="GO:0006352">
    <property type="term" value="P:DNA-templated transcription initiation"/>
    <property type="evidence" value="ECO:0007669"/>
    <property type="project" value="InterPro"/>
</dbReference>
<feature type="domain" description="RNA polymerase sigma-70 region 2" evidence="7">
    <location>
        <begin position="30"/>
        <end position="98"/>
    </location>
</feature>
<dbReference type="AlphaFoldDB" id="A0A5C5ZZM8"/>
<feature type="region of interest" description="Disordered" evidence="6">
    <location>
        <begin position="94"/>
        <end position="116"/>
    </location>
</feature>
<dbReference type="GO" id="GO:0016987">
    <property type="term" value="F:sigma factor activity"/>
    <property type="evidence" value="ECO:0007669"/>
    <property type="project" value="UniProtKB-KW"/>
</dbReference>
<dbReference type="EMBL" id="SJPN01000011">
    <property type="protein sequence ID" value="TWT92408.1"/>
    <property type="molecule type" value="Genomic_DNA"/>
</dbReference>
<dbReference type="Gene3D" id="1.10.10.10">
    <property type="entry name" value="Winged helix-like DNA-binding domain superfamily/Winged helix DNA-binding domain"/>
    <property type="match status" value="1"/>
</dbReference>
<accession>A0A5C5ZZM8</accession>
<keyword evidence="2" id="KW-0805">Transcription regulation</keyword>
<sequence length="185" mass="21237">MDGTGTTTEILDDWVRRLPAQPDVIGEIFQILAPSVLALVRSRSSSRTDAESICQDTWVSVMTSLDRYEVKEPAWFTFRSYVFQIAKRKLIDHSRRKSASDLPETYDPAAPEQRDGLEHDEELQVMRGCIESLPDEFRQAVRGRMRGESPNEIAEKLQIPVGTYQSRRNRGEKMVRECMETKLNS</sequence>
<dbReference type="InterPro" id="IPR013325">
    <property type="entry name" value="RNA_pol_sigma_r2"/>
</dbReference>
<evidence type="ECO:0000256" key="3">
    <source>
        <dbReference type="ARBA" id="ARBA00023082"/>
    </source>
</evidence>
<keyword evidence="9" id="KW-1185">Reference proteome</keyword>
<dbReference type="InterPro" id="IPR007627">
    <property type="entry name" value="RNA_pol_sigma70_r2"/>
</dbReference>
<reference evidence="8 9" key="1">
    <citation type="submission" date="2019-02" db="EMBL/GenBank/DDBJ databases">
        <title>Deep-cultivation of Planctomycetes and their phenomic and genomic characterization uncovers novel biology.</title>
        <authorList>
            <person name="Wiegand S."/>
            <person name="Jogler M."/>
            <person name="Boedeker C."/>
            <person name="Pinto D."/>
            <person name="Vollmers J."/>
            <person name="Rivas-Marin E."/>
            <person name="Kohn T."/>
            <person name="Peeters S.H."/>
            <person name="Heuer A."/>
            <person name="Rast P."/>
            <person name="Oberbeckmann S."/>
            <person name="Bunk B."/>
            <person name="Jeske O."/>
            <person name="Meyerdierks A."/>
            <person name="Storesund J.E."/>
            <person name="Kallscheuer N."/>
            <person name="Luecker S."/>
            <person name="Lage O.M."/>
            <person name="Pohl T."/>
            <person name="Merkel B.J."/>
            <person name="Hornburger P."/>
            <person name="Mueller R.-W."/>
            <person name="Bruemmer F."/>
            <person name="Labrenz M."/>
            <person name="Spormann A.M."/>
            <person name="Op Den Camp H."/>
            <person name="Overmann J."/>
            <person name="Amann R."/>
            <person name="Jetten M.S.M."/>
            <person name="Mascher T."/>
            <person name="Medema M.H."/>
            <person name="Devos D.P."/>
            <person name="Kaster A.-K."/>
            <person name="Ovreas L."/>
            <person name="Rohde M."/>
            <person name="Galperin M.Y."/>
            <person name="Jogler C."/>
        </authorList>
    </citation>
    <scope>NUCLEOTIDE SEQUENCE [LARGE SCALE GENOMIC DNA]</scope>
    <source>
        <strain evidence="8 9">Pla52n</strain>
    </source>
</reference>
<comment type="caution">
    <text evidence="8">The sequence shown here is derived from an EMBL/GenBank/DDBJ whole genome shotgun (WGS) entry which is preliminary data.</text>
</comment>
<keyword evidence="3" id="KW-0731">Sigma factor</keyword>
<keyword evidence="5" id="KW-0804">Transcription</keyword>
<evidence type="ECO:0000313" key="8">
    <source>
        <dbReference type="EMBL" id="TWT92408.1"/>
    </source>
</evidence>
<evidence type="ECO:0000256" key="6">
    <source>
        <dbReference type="SAM" id="MobiDB-lite"/>
    </source>
</evidence>
<evidence type="ECO:0000256" key="2">
    <source>
        <dbReference type="ARBA" id="ARBA00023015"/>
    </source>
</evidence>
<dbReference type="InterPro" id="IPR039425">
    <property type="entry name" value="RNA_pol_sigma-70-like"/>
</dbReference>
<dbReference type="RefSeq" id="WP_146523197.1">
    <property type="nucleotide sequence ID" value="NZ_CP151726.1"/>
</dbReference>
<proteinExistence type="inferred from homology"/>
<organism evidence="8 9">
    <name type="scientific">Stieleria varia</name>
    <dbReference type="NCBI Taxonomy" id="2528005"/>
    <lineage>
        <taxon>Bacteria</taxon>
        <taxon>Pseudomonadati</taxon>
        <taxon>Planctomycetota</taxon>
        <taxon>Planctomycetia</taxon>
        <taxon>Pirellulales</taxon>
        <taxon>Pirellulaceae</taxon>
        <taxon>Stieleria</taxon>
    </lineage>
</organism>
<evidence type="ECO:0000313" key="9">
    <source>
        <dbReference type="Proteomes" id="UP000320176"/>
    </source>
</evidence>
<dbReference type="InterPro" id="IPR014284">
    <property type="entry name" value="RNA_pol_sigma-70_dom"/>
</dbReference>
<dbReference type="OrthoDB" id="9784272at2"/>
<evidence type="ECO:0000256" key="4">
    <source>
        <dbReference type="ARBA" id="ARBA00023125"/>
    </source>
</evidence>
<dbReference type="NCBIfam" id="TIGR02937">
    <property type="entry name" value="sigma70-ECF"/>
    <property type="match status" value="1"/>
</dbReference>
<dbReference type="Pfam" id="PF04542">
    <property type="entry name" value="Sigma70_r2"/>
    <property type="match status" value="1"/>
</dbReference>
<name>A0A5C5ZZM8_9BACT</name>
<dbReference type="SUPFAM" id="SSF88659">
    <property type="entry name" value="Sigma3 and sigma4 domains of RNA polymerase sigma factors"/>
    <property type="match status" value="1"/>
</dbReference>
<gene>
    <name evidence="8" type="primary">sigE_17</name>
    <name evidence="8" type="ORF">Pla52n_62820</name>
</gene>
<comment type="similarity">
    <text evidence="1">Belongs to the sigma-70 factor family. ECF subfamily.</text>
</comment>
<evidence type="ECO:0000256" key="5">
    <source>
        <dbReference type="ARBA" id="ARBA00023163"/>
    </source>
</evidence>